<dbReference type="Pfam" id="PF01369">
    <property type="entry name" value="Sec7"/>
    <property type="match status" value="1"/>
</dbReference>
<dbReference type="CTD" id="20326563"/>
<name>A0A074YTG7_OPIVI</name>
<dbReference type="AlphaFoldDB" id="A0A074YTG7"/>
<dbReference type="GO" id="GO:0032012">
    <property type="term" value="P:regulation of ARF protein signal transduction"/>
    <property type="evidence" value="ECO:0007669"/>
    <property type="project" value="InterPro"/>
</dbReference>
<dbReference type="InterPro" id="IPR000904">
    <property type="entry name" value="Sec7_dom"/>
</dbReference>
<dbReference type="Proteomes" id="UP000054324">
    <property type="component" value="Unassembled WGS sequence"/>
</dbReference>
<dbReference type="Gene3D" id="1.10.220.20">
    <property type="match status" value="1"/>
</dbReference>
<keyword evidence="2" id="KW-1185">Reference proteome</keyword>
<proteinExistence type="predicted"/>
<dbReference type="RefSeq" id="XP_009178230.1">
    <property type="nucleotide sequence ID" value="XM_009179966.1"/>
</dbReference>
<sequence length="74" mass="8660">MHFSRIPVTFYSEDPAERRRILGCQEFNNNPKQGLEYLFEQGLLERNPASVARFFVEEHERLSKVVLGTYLGEV</sequence>
<dbReference type="KEGG" id="ovi:T265_12395"/>
<reference evidence="1 2" key="1">
    <citation type="submission" date="2013-11" db="EMBL/GenBank/DDBJ databases">
        <title>Opisthorchis viverrini - life in the bile duct.</title>
        <authorList>
            <person name="Young N.D."/>
            <person name="Nagarajan N."/>
            <person name="Lin S.J."/>
            <person name="Korhonen P.K."/>
            <person name="Jex A.R."/>
            <person name="Hall R.S."/>
            <person name="Safavi-Hemami H."/>
            <person name="Kaewkong W."/>
            <person name="Bertrand D."/>
            <person name="Gao S."/>
            <person name="Seet Q."/>
            <person name="Wongkham S."/>
            <person name="Teh B.T."/>
            <person name="Wongkham C."/>
            <person name="Intapan P.M."/>
            <person name="Maleewong W."/>
            <person name="Yang X."/>
            <person name="Hu M."/>
            <person name="Wang Z."/>
            <person name="Hofmann A."/>
            <person name="Sternberg P.W."/>
            <person name="Tan P."/>
            <person name="Wang J."/>
            <person name="Gasser R.B."/>
        </authorList>
    </citation>
    <scope>NUCLEOTIDE SEQUENCE [LARGE SCALE GENOMIC DNA]</scope>
</reference>
<dbReference type="InterPro" id="IPR035999">
    <property type="entry name" value="Sec7_dom_sf"/>
</dbReference>
<dbReference type="GeneID" id="20326563"/>
<protein>
    <submittedName>
        <fullName evidence="1">Uncharacterized protein</fullName>
    </submittedName>
</protein>
<dbReference type="SUPFAM" id="SSF48425">
    <property type="entry name" value="Sec7 domain"/>
    <property type="match status" value="1"/>
</dbReference>
<evidence type="ECO:0000313" key="1">
    <source>
        <dbReference type="EMBL" id="KER18023.1"/>
    </source>
</evidence>
<dbReference type="GO" id="GO:0005085">
    <property type="term" value="F:guanyl-nucleotide exchange factor activity"/>
    <property type="evidence" value="ECO:0007669"/>
    <property type="project" value="InterPro"/>
</dbReference>
<dbReference type="OrthoDB" id="430364at2759"/>
<gene>
    <name evidence="1" type="ORF">T265_12395</name>
</gene>
<evidence type="ECO:0000313" key="2">
    <source>
        <dbReference type="Proteomes" id="UP000054324"/>
    </source>
</evidence>
<dbReference type="PROSITE" id="PS50190">
    <property type="entry name" value="SEC7"/>
    <property type="match status" value="1"/>
</dbReference>
<dbReference type="EMBL" id="KL617454">
    <property type="protein sequence ID" value="KER18023.1"/>
    <property type="molecule type" value="Genomic_DNA"/>
</dbReference>
<organism evidence="1 2">
    <name type="scientific">Opisthorchis viverrini</name>
    <name type="common">Southeast Asian liver fluke</name>
    <dbReference type="NCBI Taxonomy" id="6198"/>
    <lineage>
        <taxon>Eukaryota</taxon>
        <taxon>Metazoa</taxon>
        <taxon>Spiralia</taxon>
        <taxon>Lophotrochozoa</taxon>
        <taxon>Platyhelminthes</taxon>
        <taxon>Trematoda</taxon>
        <taxon>Digenea</taxon>
        <taxon>Opisthorchiida</taxon>
        <taxon>Opisthorchiata</taxon>
        <taxon>Opisthorchiidae</taxon>
        <taxon>Opisthorchis</taxon>
    </lineage>
</organism>
<accession>A0A074YTG7</accession>
<dbReference type="STRING" id="6198.A0A074YTG7"/>